<evidence type="ECO:0000313" key="4">
    <source>
        <dbReference type="EMBL" id="QTR46306.1"/>
    </source>
</evidence>
<dbReference type="SUPFAM" id="SSF55831">
    <property type="entry name" value="Thymidylate synthase/dCMP hydroxymethylase"/>
    <property type="match status" value="1"/>
</dbReference>
<dbReference type="InterPro" id="IPR036926">
    <property type="entry name" value="Thymidate_synth/dCMP_Mease_sf"/>
</dbReference>
<name>A0ABX7WSZ5_9GAMM</name>
<dbReference type="Proteomes" id="UP000672039">
    <property type="component" value="Chromosome"/>
</dbReference>
<dbReference type="EMBL" id="CP072801">
    <property type="protein sequence ID" value="QTR46306.1"/>
    <property type="molecule type" value="Genomic_DNA"/>
</dbReference>
<dbReference type="Gene3D" id="3.30.572.10">
    <property type="entry name" value="Thymidylate synthase/dCMP hydroxymethylase domain"/>
    <property type="match status" value="1"/>
</dbReference>
<evidence type="ECO:0000256" key="2">
    <source>
        <dbReference type="ARBA" id="ARBA00022679"/>
    </source>
</evidence>
<dbReference type="InterPro" id="IPR014620">
    <property type="entry name" value="Thymidylate_synthase_arc"/>
</dbReference>
<evidence type="ECO:0000256" key="1">
    <source>
        <dbReference type="ARBA" id="ARBA00022490"/>
    </source>
</evidence>
<proteinExistence type="predicted"/>
<dbReference type="InterPro" id="IPR023451">
    <property type="entry name" value="Thymidate_synth/dCMP_Mease_dom"/>
</dbReference>
<dbReference type="Pfam" id="PF00303">
    <property type="entry name" value="Thymidylat_synt"/>
    <property type="match status" value="1"/>
</dbReference>
<keyword evidence="2" id="KW-0808">Transferase</keyword>
<accession>A0ABX7WSZ5</accession>
<keyword evidence="1" id="KW-0963">Cytoplasm</keyword>
<dbReference type="RefSeq" id="WP_210222645.1">
    <property type="nucleotide sequence ID" value="NZ_CP072801.1"/>
</dbReference>
<organism evidence="4 5">
    <name type="scientific">Thiothrix litoralis</name>
    <dbReference type="NCBI Taxonomy" id="2891210"/>
    <lineage>
        <taxon>Bacteria</taxon>
        <taxon>Pseudomonadati</taxon>
        <taxon>Pseudomonadota</taxon>
        <taxon>Gammaproteobacteria</taxon>
        <taxon>Thiotrichales</taxon>
        <taxon>Thiotrichaceae</taxon>
        <taxon>Thiothrix</taxon>
    </lineage>
</organism>
<sequence length="230" mass="26202">MKSNYTCRAIHAQTIGEGWIKSIKEVMDFGSLHYDEDIIIKEILGLNIEILNPKPEDHIIKKYGDSAIVKRTLAKFRKGVVMLDRPFTYGACIYDHSGVDQFEWMIERLLTKNETKSATICLLTPGNQSANLPCLTTIDAKIRNEKLVLQFFFRSQNIFGRQYANLLALARLQNDLSDRCSVGIGSLKGYIASAHIYEYDFSDAQLLISSKKVHIQDKYYTNGPKSIRIE</sequence>
<keyword evidence="5" id="KW-1185">Reference proteome</keyword>
<dbReference type="PIRSF" id="PIRSF036752">
    <property type="entry name" value="TSase_MJ051"/>
    <property type="match status" value="1"/>
</dbReference>
<reference evidence="4 5" key="1">
    <citation type="submission" date="2021-04" db="EMBL/GenBank/DDBJ databases">
        <title>Genomics, taxonomy and metabolism of representatives of sulfur bacteria of the genus Thiothrix: Thiothrix fructosivorans QT, Thiothrix unzii A1T and three new species, Thiothrix subterranea sp. nov., Thiothrix litoralis sp. nov. and 'Candidatus Thiothrix anitrata' sp. nov.</title>
        <authorList>
            <person name="Ravin N.V."/>
            <person name="Smolyakov D."/>
            <person name="Rudenko T.S."/>
            <person name="Mardanov A.V."/>
            <person name="Beletsky A.V."/>
            <person name="Markov N.D."/>
            <person name="Fomenkov A.I."/>
            <person name="Roberts R.J."/>
            <person name="Karnachuk O.V."/>
            <person name="Novikov A."/>
            <person name="Grabovich M.Y."/>
        </authorList>
    </citation>
    <scope>NUCLEOTIDE SEQUENCE [LARGE SCALE GENOMIC DNA]</scope>
    <source>
        <strain evidence="4 5">AS</strain>
    </source>
</reference>
<protein>
    <recommendedName>
        <fullName evidence="3">Thymidylate synthase/dCMP hydroxymethylase domain-containing protein</fullName>
    </recommendedName>
</protein>
<evidence type="ECO:0000259" key="3">
    <source>
        <dbReference type="Pfam" id="PF00303"/>
    </source>
</evidence>
<feature type="domain" description="Thymidylate synthase/dCMP hydroxymethylase" evidence="3">
    <location>
        <begin position="95"/>
        <end position="211"/>
    </location>
</feature>
<evidence type="ECO:0000313" key="5">
    <source>
        <dbReference type="Proteomes" id="UP000672039"/>
    </source>
</evidence>
<gene>
    <name evidence="4" type="ORF">J9253_20435</name>
</gene>